<organism evidence="1 2">
    <name type="scientific">Synaphobranchus kaupii</name>
    <name type="common">Kaup's arrowtooth eel</name>
    <dbReference type="NCBI Taxonomy" id="118154"/>
    <lineage>
        <taxon>Eukaryota</taxon>
        <taxon>Metazoa</taxon>
        <taxon>Chordata</taxon>
        <taxon>Craniata</taxon>
        <taxon>Vertebrata</taxon>
        <taxon>Euteleostomi</taxon>
        <taxon>Actinopterygii</taxon>
        <taxon>Neopterygii</taxon>
        <taxon>Teleostei</taxon>
        <taxon>Anguilliformes</taxon>
        <taxon>Synaphobranchidae</taxon>
        <taxon>Synaphobranchus</taxon>
    </lineage>
</organism>
<reference evidence="1" key="1">
    <citation type="journal article" date="2023" name="Science">
        <title>Genome structures resolve the early diversification of teleost fishes.</title>
        <authorList>
            <person name="Parey E."/>
            <person name="Louis A."/>
            <person name="Montfort J."/>
            <person name="Bouchez O."/>
            <person name="Roques C."/>
            <person name="Iampietro C."/>
            <person name="Lluch J."/>
            <person name="Castinel A."/>
            <person name="Donnadieu C."/>
            <person name="Desvignes T."/>
            <person name="Floi Bucao C."/>
            <person name="Jouanno E."/>
            <person name="Wen M."/>
            <person name="Mejri S."/>
            <person name="Dirks R."/>
            <person name="Jansen H."/>
            <person name="Henkel C."/>
            <person name="Chen W.J."/>
            <person name="Zahm M."/>
            <person name="Cabau C."/>
            <person name="Klopp C."/>
            <person name="Thompson A.W."/>
            <person name="Robinson-Rechavi M."/>
            <person name="Braasch I."/>
            <person name="Lecointre G."/>
            <person name="Bobe J."/>
            <person name="Postlethwait J.H."/>
            <person name="Berthelot C."/>
            <person name="Roest Crollius H."/>
            <person name="Guiguen Y."/>
        </authorList>
    </citation>
    <scope>NUCLEOTIDE SEQUENCE</scope>
    <source>
        <strain evidence="1">WJC10195</strain>
    </source>
</reference>
<protein>
    <submittedName>
        <fullName evidence="1">Uncharacterized protein</fullName>
    </submittedName>
</protein>
<name>A0A9Q1FU65_SYNKA</name>
<dbReference type="Proteomes" id="UP001152622">
    <property type="component" value="Chromosome 4"/>
</dbReference>
<dbReference type="AlphaFoldDB" id="A0A9Q1FU65"/>
<comment type="caution">
    <text evidence="1">The sequence shown here is derived from an EMBL/GenBank/DDBJ whole genome shotgun (WGS) entry which is preliminary data.</text>
</comment>
<accession>A0A9Q1FU65</accession>
<dbReference type="EMBL" id="JAINUF010000004">
    <property type="protein sequence ID" value="KAJ8365926.1"/>
    <property type="molecule type" value="Genomic_DNA"/>
</dbReference>
<gene>
    <name evidence="1" type="ORF">SKAU_G00147570</name>
</gene>
<keyword evidence="2" id="KW-1185">Reference proteome</keyword>
<proteinExistence type="predicted"/>
<evidence type="ECO:0000313" key="1">
    <source>
        <dbReference type="EMBL" id="KAJ8365926.1"/>
    </source>
</evidence>
<evidence type="ECO:0000313" key="2">
    <source>
        <dbReference type="Proteomes" id="UP001152622"/>
    </source>
</evidence>
<sequence>MHSPAIIAEYPWLSNTVSLHSTPTTTNSHRENRGVFLGLEVEGLTGKMNNETTLLRKALPMTLENYQQSDTPLDW</sequence>